<dbReference type="Proteomes" id="UP000638848">
    <property type="component" value="Unassembled WGS sequence"/>
</dbReference>
<keyword evidence="6 7" id="KW-0472">Membrane</keyword>
<keyword evidence="11" id="KW-1185">Reference proteome</keyword>
<sequence length="345" mass="36202">MPTPTLPETTDPGTTGSRPPVARAPHDFFWAQAAGRVLVRRTAQAVAVALAVTVTCFIIVQRLPGDIAFRIAAGRYGYDKVDAAAAAEVRAQTGLDEPAFDQLAGWILDAVRLDFGTSLVTGAAVTGELGHHLAATLHLAACALLVSLVLGAAIGVLAAQSRGGLLDRLTDVWVAVARAMPPFVLGLVLIIVFSVQLGWVPAAGHGERGNIVLPALTLAAGLSGLFARVTRDTVVQILDSEQVRFAETKGLGRHVVLARHVLRNAGVTLVAYVGVQALVLVEGVVVVESLFAWPGLGHALVHAVFWRDIPSMQATVLALALIVVVVSTLVDLAVLALDPRTREVR</sequence>
<dbReference type="Gene3D" id="1.10.3720.10">
    <property type="entry name" value="MetI-like"/>
    <property type="match status" value="1"/>
</dbReference>
<proteinExistence type="inferred from homology"/>
<feature type="domain" description="ABC transmembrane type-1" evidence="9">
    <location>
        <begin position="133"/>
        <end position="334"/>
    </location>
</feature>
<feature type="region of interest" description="Disordered" evidence="8">
    <location>
        <begin position="1"/>
        <end position="21"/>
    </location>
</feature>
<evidence type="ECO:0000256" key="3">
    <source>
        <dbReference type="ARBA" id="ARBA00022475"/>
    </source>
</evidence>
<keyword evidence="2 7" id="KW-0813">Transport</keyword>
<name>A0A917LWQ8_9MICC</name>
<evidence type="ECO:0000256" key="7">
    <source>
        <dbReference type="RuleBase" id="RU363032"/>
    </source>
</evidence>
<dbReference type="AlphaFoldDB" id="A0A917LWQ8"/>
<keyword evidence="4 7" id="KW-0812">Transmembrane</keyword>
<dbReference type="PANTHER" id="PTHR43163:SF6">
    <property type="entry name" value="DIPEPTIDE TRANSPORT SYSTEM PERMEASE PROTEIN DPPB-RELATED"/>
    <property type="match status" value="1"/>
</dbReference>
<feature type="transmembrane region" description="Helical" evidence="7">
    <location>
        <begin position="269"/>
        <end position="293"/>
    </location>
</feature>
<dbReference type="InterPro" id="IPR000515">
    <property type="entry name" value="MetI-like"/>
</dbReference>
<dbReference type="Pfam" id="PF00528">
    <property type="entry name" value="BPD_transp_1"/>
    <property type="match status" value="1"/>
</dbReference>
<evidence type="ECO:0000259" key="9">
    <source>
        <dbReference type="PROSITE" id="PS50928"/>
    </source>
</evidence>
<evidence type="ECO:0000256" key="2">
    <source>
        <dbReference type="ARBA" id="ARBA00022448"/>
    </source>
</evidence>
<accession>A0A917LWQ8</accession>
<evidence type="ECO:0000313" key="11">
    <source>
        <dbReference type="Proteomes" id="UP000638848"/>
    </source>
</evidence>
<keyword evidence="5 7" id="KW-1133">Transmembrane helix</keyword>
<feature type="transmembrane region" description="Helical" evidence="7">
    <location>
        <begin position="137"/>
        <end position="159"/>
    </location>
</feature>
<protein>
    <submittedName>
        <fullName evidence="10">ABC transporter permease</fullName>
    </submittedName>
</protein>
<reference evidence="10" key="1">
    <citation type="journal article" date="2014" name="Int. J. Syst. Evol. Microbiol.">
        <title>Complete genome sequence of Corynebacterium casei LMG S-19264T (=DSM 44701T), isolated from a smear-ripened cheese.</title>
        <authorList>
            <consortium name="US DOE Joint Genome Institute (JGI-PGF)"/>
            <person name="Walter F."/>
            <person name="Albersmeier A."/>
            <person name="Kalinowski J."/>
            <person name="Ruckert C."/>
        </authorList>
    </citation>
    <scope>NUCLEOTIDE SEQUENCE</scope>
    <source>
        <strain evidence="10">CGMCC 1.12187</strain>
    </source>
</reference>
<reference evidence="10" key="2">
    <citation type="submission" date="2020-09" db="EMBL/GenBank/DDBJ databases">
        <authorList>
            <person name="Sun Q."/>
            <person name="Zhou Y."/>
        </authorList>
    </citation>
    <scope>NUCLEOTIDE SEQUENCE</scope>
    <source>
        <strain evidence="10">CGMCC 1.12187</strain>
    </source>
</reference>
<comment type="caution">
    <text evidence="10">The sequence shown here is derived from an EMBL/GenBank/DDBJ whole genome shotgun (WGS) entry which is preliminary data.</text>
</comment>
<feature type="compositionally biased region" description="Polar residues" evidence="8">
    <location>
        <begin position="1"/>
        <end position="17"/>
    </location>
</feature>
<gene>
    <name evidence="10" type="ORF">GCM10011374_26980</name>
</gene>
<feature type="transmembrane region" description="Helical" evidence="7">
    <location>
        <begin position="211"/>
        <end position="229"/>
    </location>
</feature>
<feature type="transmembrane region" description="Helical" evidence="7">
    <location>
        <begin position="180"/>
        <end position="199"/>
    </location>
</feature>
<dbReference type="PANTHER" id="PTHR43163">
    <property type="entry name" value="DIPEPTIDE TRANSPORT SYSTEM PERMEASE PROTEIN DPPB-RELATED"/>
    <property type="match status" value="1"/>
</dbReference>
<evidence type="ECO:0000256" key="8">
    <source>
        <dbReference type="SAM" id="MobiDB-lite"/>
    </source>
</evidence>
<evidence type="ECO:0000256" key="1">
    <source>
        <dbReference type="ARBA" id="ARBA00004651"/>
    </source>
</evidence>
<dbReference type="RefSeq" id="WP_229741845.1">
    <property type="nucleotide sequence ID" value="NZ_BMEQ01000015.1"/>
</dbReference>
<keyword evidence="3" id="KW-1003">Cell membrane</keyword>
<comment type="similarity">
    <text evidence="7">Belongs to the binding-protein-dependent transport system permease family.</text>
</comment>
<evidence type="ECO:0000256" key="5">
    <source>
        <dbReference type="ARBA" id="ARBA00022989"/>
    </source>
</evidence>
<dbReference type="PROSITE" id="PS50928">
    <property type="entry name" value="ABC_TM1"/>
    <property type="match status" value="1"/>
</dbReference>
<dbReference type="SUPFAM" id="SSF161098">
    <property type="entry name" value="MetI-like"/>
    <property type="match status" value="1"/>
</dbReference>
<organism evidence="10 11">
    <name type="scientific">Kocuria dechangensis</name>
    <dbReference type="NCBI Taxonomy" id="1176249"/>
    <lineage>
        <taxon>Bacteria</taxon>
        <taxon>Bacillati</taxon>
        <taxon>Actinomycetota</taxon>
        <taxon>Actinomycetes</taxon>
        <taxon>Micrococcales</taxon>
        <taxon>Micrococcaceae</taxon>
        <taxon>Kocuria</taxon>
    </lineage>
</organism>
<evidence type="ECO:0000313" key="10">
    <source>
        <dbReference type="EMBL" id="GGG62413.1"/>
    </source>
</evidence>
<dbReference type="InterPro" id="IPR035906">
    <property type="entry name" value="MetI-like_sf"/>
</dbReference>
<dbReference type="GO" id="GO:0071916">
    <property type="term" value="F:dipeptide transmembrane transporter activity"/>
    <property type="evidence" value="ECO:0007669"/>
    <property type="project" value="TreeGrafter"/>
</dbReference>
<evidence type="ECO:0000256" key="6">
    <source>
        <dbReference type="ARBA" id="ARBA00023136"/>
    </source>
</evidence>
<comment type="subcellular location">
    <subcellularLocation>
        <location evidence="1 7">Cell membrane</location>
        <topology evidence="1 7">Multi-pass membrane protein</topology>
    </subcellularLocation>
</comment>
<evidence type="ECO:0000256" key="4">
    <source>
        <dbReference type="ARBA" id="ARBA00022692"/>
    </source>
</evidence>
<dbReference type="GO" id="GO:0005886">
    <property type="term" value="C:plasma membrane"/>
    <property type="evidence" value="ECO:0007669"/>
    <property type="project" value="UniProtKB-SubCell"/>
</dbReference>
<dbReference type="CDD" id="cd06261">
    <property type="entry name" value="TM_PBP2"/>
    <property type="match status" value="1"/>
</dbReference>
<dbReference type="EMBL" id="BMEQ01000015">
    <property type="protein sequence ID" value="GGG62413.1"/>
    <property type="molecule type" value="Genomic_DNA"/>
</dbReference>
<feature type="transmembrane region" description="Helical" evidence="7">
    <location>
        <begin position="313"/>
        <end position="337"/>
    </location>
</feature>
<feature type="transmembrane region" description="Helical" evidence="7">
    <location>
        <begin position="42"/>
        <end position="60"/>
    </location>
</feature>